<dbReference type="AlphaFoldDB" id="A0A5B8A140"/>
<dbReference type="EMBL" id="CP040896">
    <property type="protein sequence ID" value="QDA60423.1"/>
    <property type="molecule type" value="Genomic_DNA"/>
</dbReference>
<protein>
    <recommendedName>
        <fullName evidence="6">Rieske domain-containing protein</fullName>
    </recommendedName>
</protein>
<dbReference type="Proteomes" id="UP000305398">
    <property type="component" value="Chromosome"/>
</dbReference>
<evidence type="ECO:0000256" key="1">
    <source>
        <dbReference type="ARBA" id="ARBA00022714"/>
    </source>
</evidence>
<evidence type="ECO:0000256" key="2">
    <source>
        <dbReference type="ARBA" id="ARBA00022723"/>
    </source>
</evidence>
<dbReference type="InterPro" id="IPR036922">
    <property type="entry name" value="Rieske_2Fe-2S_sf"/>
</dbReference>
<keyword evidence="1" id="KW-0001">2Fe-2S</keyword>
<reference evidence="7 8" key="1">
    <citation type="submission" date="2019-06" db="EMBL/GenBank/DDBJ databases">
        <authorList>
            <person name="Srinivasan S."/>
        </authorList>
    </citation>
    <scope>NUCLEOTIDE SEQUENCE [LARGE SCALE GENOMIC DNA]</scope>
    <source>
        <strain evidence="7 8">17J68-5</strain>
    </source>
</reference>
<sequence length="147" mass="15811">MTTLNTLRAFAVLALFGSQLGLAGCGSDNNAEPAIPFVAFNEQLNLTNQEYSALRFNNGVAYHAGGVRGLVIVRQNASSYLAFDRNCSYKPYDACARVHIDASRLFLADSCCGSVFNLQGQVQGGPANRPLRQYTTSLSGNILTIIN</sequence>
<organism evidence="7 8">
    <name type="scientific">Hymenobacter jejuensis</name>
    <dbReference type="NCBI Taxonomy" id="2502781"/>
    <lineage>
        <taxon>Bacteria</taxon>
        <taxon>Pseudomonadati</taxon>
        <taxon>Bacteroidota</taxon>
        <taxon>Cytophagia</taxon>
        <taxon>Cytophagales</taxon>
        <taxon>Hymenobacteraceae</taxon>
        <taxon>Hymenobacter</taxon>
    </lineage>
</organism>
<evidence type="ECO:0000256" key="3">
    <source>
        <dbReference type="ARBA" id="ARBA00023004"/>
    </source>
</evidence>
<evidence type="ECO:0000256" key="5">
    <source>
        <dbReference type="SAM" id="SignalP"/>
    </source>
</evidence>
<keyword evidence="3" id="KW-0408">Iron</keyword>
<accession>A0A5B8A140</accession>
<evidence type="ECO:0000259" key="6">
    <source>
        <dbReference type="PROSITE" id="PS51296"/>
    </source>
</evidence>
<dbReference type="GO" id="GO:0051537">
    <property type="term" value="F:2 iron, 2 sulfur cluster binding"/>
    <property type="evidence" value="ECO:0007669"/>
    <property type="project" value="UniProtKB-KW"/>
</dbReference>
<keyword evidence="8" id="KW-1185">Reference proteome</keyword>
<feature type="domain" description="Rieske" evidence="6">
    <location>
        <begin position="68"/>
        <end position="145"/>
    </location>
</feature>
<feature type="signal peptide" evidence="5">
    <location>
        <begin position="1"/>
        <end position="23"/>
    </location>
</feature>
<proteinExistence type="predicted"/>
<dbReference type="RefSeq" id="WP_139515599.1">
    <property type="nucleotide sequence ID" value="NZ_CP040896.1"/>
</dbReference>
<keyword evidence="5" id="KW-0732">Signal</keyword>
<keyword evidence="2" id="KW-0479">Metal-binding</keyword>
<keyword evidence="4" id="KW-0411">Iron-sulfur</keyword>
<evidence type="ECO:0000313" key="7">
    <source>
        <dbReference type="EMBL" id="QDA60423.1"/>
    </source>
</evidence>
<dbReference type="InterPro" id="IPR017941">
    <property type="entry name" value="Rieske_2Fe-2S"/>
</dbReference>
<gene>
    <name evidence="7" type="ORF">FHG12_10015</name>
</gene>
<dbReference type="GO" id="GO:0046872">
    <property type="term" value="F:metal ion binding"/>
    <property type="evidence" value="ECO:0007669"/>
    <property type="project" value="UniProtKB-KW"/>
</dbReference>
<dbReference type="PROSITE" id="PS51296">
    <property type="entry name" value="RIESKE"/>
    <property type="match status" value="1"/>
</dbReference>
<name>A0A5B8A140_9BACT</name>
<dbReference type="OrthoDB" id="1201186at2"/>
<dbReference type="SUPFAM" id="SSF50022">
    <property type="entry name" value="ISP domain"/>
    <property type="match status" value="1"/>
</dbReference>
<evidence type="ECO:0000256" key="4">
    <source>
        <dbReference type="ARBA" id="ARBA00023014"/>
    </source>
</evidence>
<dbReference type="KEGG" id="hyj:FHG12_10015"/>
<dbReference type="Gene3D" id="2.102.10.10">
    <property type="entry name" value="Rieske [2Fe-2S] iron-sulphur domain"/>
    <property type="match status" value="1"/>
</dbReference>
<feature type="chain" id="PRO_5022870437" description="Rieske domain-containing protein" evidence="5">
    <location>
        <begin position="24"/>
        <end position="147"/>
    </location>
</feature>
<evidence type="ECO:0000313" key="8">
    <source>
        <dbReference type="Proteomes" id="UP000305398"/>
    </source>
</evidence>